<feature type="transmembrane region" description="Helical" evidence="1">
    <location>
        <begin position="119"/>
        <end position="139"/>
    </location>
</feature>
<dbReference type="PATRIC" id="fig|953739.5.peg.104"/>
<dbReference type="HOGENOM" id="CLU_116759_0_0_11"/>
<feature type="transmembrane region" description="Helical" evidence="1">
    <location>
        <begin position="47"/>
        <end position="65"/>
    </location>
</feature>
<proteinExistence type="predicted"/>
<evidence type="ECO:0000313" key="3">
    <source>
        <dbReference type="Proteomes" id="UP000006854"/>
    </source>
</evidence>
<keyword evidence="1" id="KW-1133">Transmembrane helix</keyword>
<name>F2R2Y1_STRVP</name>
<evidence type="ECO:0000313" key="2">
    <source>
        <dbReference type="EMBL" id="CCA58256.1"/>
    </source>
</evidence>
<keyword evidence="3" id="KW-1185">Reference proteome</keyword>
<dbReference type="EMBL" id="FR845719">
    <property type="protein sequence ID" value="CCA58256.1"/>
    <property type="molecule type" value="Genomic_DNA"/>
</dbReference>
<organism evidence="2 3">
    <name type="scientific">Streptomyces venezuelae (strain ATCC 10712 / CBS 650.69 / DSM 40230 / JCM 4526 / NBRC 13096 / PD 04745)</name>
    <dbReference type="NCBI Taxonomy" id="953739"/>
    <lineage>
        <taxon>Bacteria</taxon>
        <taxon>Bacillati</taxon>
        <taxon>Actinomycetota</taxon>
        <taxon>Actinomycetes</taxon>
        <taxon>Kitasatosporales</taxon>
        <taxon>Streptomycetaceae</taxon>
        <taxon>Streptomyces</taxon>
    </lineage>
</organism>
<dbReference type="OrthoDB" id="4337469at2"/>
<dbReference type="KEGG" id="sve:SVEN_4970"/>
<dbReference type="RefSeq" id="WP_015036155.1">
    <property type="nucleotide sequence ID" value="NC_018750.1"/>
</dbReference>
<gene>
    <name evidence="2" type="ordered locus">SVEN_4970</name>
</gene>
<reference evidence="2 3" key="1">
    <citation type="journal article" date="2011" name="BMC Genomics">
        <title>Genome-wide analysis of the role of GlnR in Streptomyces venezuelae provides new insights into global nitrogen regulation in actinomycetes.</title>
        <authorList>
            <person name="Pullan S.T."/>
            <person name="Bibb M.J."/>
            <person name="Merrick M."/>
        </authorList>
    </citation>
    <scope>NUCLEOTIDE SEQUENCE [LARGE SCALE GENOMIC DNA]</scope>
    <source>
        <strain evidence="2">ATCC 10712</strain>
    </source>
</reference>
<feature type="transmembrane region" description="Helical" evidence="1">
    <location>
        <begin position="12"/>
        <end position="35"/>
    </location>
</feature>
<dbReference type="AlphaFoldDB" id="F2R2Y1"/>
<feature type="transmembrane region" description="Helical" evidence="1">
    <location>
        <begin position="174"/>
        <end position="193"/>
    </location>
</feature>
<feature type="transmembrane region" description="Helical" evidence="1">
    <location>
        <begin position="85"/>
        <end position="107"/>
    </location>
</feature>
<evidence type="ECO:0000256" key="1">
    <source>
        <dbReference type="SAM" id="Phobius"/>
    </source>
</evidence>
<accession>F2R2Y1</accession>
<keyword evidence="1" id="KW-0812">Transmembrane</keyword>
<protein>
    <submittedName>
        <fullName evidence="2">Uncharacterized protein</fullName>
    </submittedName>
</protein>
<dbReference type="GeneID" id="51865530"/>
<dbReference type="Proteomes" id="UP000006854">
    <property type="component" value="Chromosome"/>
</dbReference>
<dbReference type="STRING" id="953739.SVEN_4970"/>
<keyword evidence="1" id="KW-0472">Membrane</keyword>
<sequence length="203" mass="20810">MSAPLVLYLRSRALPGALAAVAGCAVAAACAARWLESLPEFDHTARLPVVVFGPLLAAASIATSLHTPSDELDRTAVRAWWPRRLAHLLAPVALAVLLFALAVPGHAEEFGALAAVRNTLGLTGLAAGAAALVGARLSWLPPAFLVGTVYLAAPSRPGGGAQWWAWVMQPGGQAGAWTVALGVLAAGTGLYAWRGARRVTGEG</sequence>